<organism evidence="1 2">
    <name type="scientific">Sphagnum jensenii</name>
    <dbReference type="NCBI Taxonomy" id="128206"/>
    <lineage>
        <taxon>Eukaryota</taxon>
        <taxon>Viridiplantae</taxon>
        <taxon>Streptophyta</taxon>
        <taxon>Embryophyta</taxon>
        <taxon>Bryophyta</taxon>
        <taxon>Sphagnophytina</taxon>
        <taxon>Sphagnopsida</taxon>
        <taxon>Sphagnales</taxon>
        <taxon>Sphagnaceae</taxon>
        <taxon>Sphagnum</taxon>
    </lineage>
</organism>
<keyword evidence="2" id="KW-1185">Reference proteome</keyword>
<protein>
    <submittedName>
        <fullName evidence="1">Uncharacterized protein</fullName>
    </submittedName>
</protein>
<sequence>MHLVTGSETYKTASRVVTQVLGRVDEKMNSETLGRDVAVALEDTPLNGGLDVDFEKLSLGNPIMTGQTDTMVLDLDTDTTNDCEGGHQLVEPIDDEPEFGNTELENLVLVEGPQQILQLILQKQADDFMEEEIADADDYADWIKWVSDAEKGKQAIFETVNRAEVPVLL</sequence>
<proteinExistence type="predicted"/>
<accession>A0ABP0VWW3</accession>
<evidence type="ECO:0000313" key="2">
    <source>
        <dbReference type="Proteomes" id="UP001497444"/>
    </source>
</evidence>
<name>A0ABP0VWW3_9BRYO</name>
<gene>
    <name evidence="1" type="ORF">CSSPJE1EN1_LOCUS3884</name>
</gene>
<reference evidence="1" key="1">
    <citation type="submission" date="2024-02" db="EMBL/GenBank/DDBJ databases">
        <authorList>
            <consortium name="ELIXIR-Norway"/>
            <consortium name="Elixir Norway"/>
        </authorList>
    </citation>
    <scope>NUCLEOTIDE SEQUENCE</scope>
</reference>
<dbReference type="EMBL" id="OZ020106">
    <property type="protein sequence ID" value="CAK9258406.1"/>
    <property type="molecule type" value="Genomic_DNA"/>
</dbReference>
<dbReference type="Proteomes" id="UP001497444">
    <property type="component" value="Chromosome 11"/>
</dbReference>
<evidence type="ECO:0000313" key="1">
    <source>
        <dbReference type="EMBL" id="CAK9258406.1"/>
    </source>
</evidence>